<dbReference type="CDD" id="cd01422">
    <property type="entry name" value="MGS"/>
    <property type="match status" value="1"/>
</dbReference>
<dbReference type="EMBL" id="BPOP01000003">
    <property type="protein sequence ID" value="GJB90480.1"/>
    <property type="molecule type" value="Genomic_DNA"/>
</dbReference>
<dbReference type="Proteomes" id="UP000737420">
    <property type="component" value="Unassembled WGS sequence"/>
</dbReference>
<evidence type="ECO:0000256" key="2">
    <source>
        <dbReference type="HAMAP-Rule" id="MF_00549"/>
    </source>
</evidence>
<evidence type="ECO:0000259" key="3">
    <source>
        <dbReference type="PROSITE" id="PS51855"/>
    </source>
</evidence>
<feature type="binding site" evidence="2">
    <location>
        <position position="133"/>
    </location>
    <ligand>
        <name>substrate</name>
    </ligand>
</feature>
<feature type="binding site" evidence="2">
    <location>
        <begin position="100"/>
        <end position="101"/>
    </location>
    <ligand>
        <name>substrate</name>
    </ligand>
</feature>
<feature type="binding site" evidence="2">
    <location>
        <position position="54"/>
    </location>
    <ligand>
        <name>substrate</name>
    </ligand>
</feature>
<comment type="catalytic activity">
    <reaction evidence="2">
        <text>dihydroxyacetone phosphate = methylglyoxal + phosphate</text>
        <dbReference type="Rhea" id="RHEA:17937"/>
        <dbReference type="ChEBI" id="CHEBI:17158"/>
        <dbReference type="ChEBI" id="CHEBI:43474"/>
        <dbReference type="ChEBI" id="CHEBI:57642"/>
        <dbReference type="EC" id="4.2.3.3"/>
    </reaction>
</comment>
<dbReference type="Pfam" id="PF02142">
    <property type="entry name" value="MGS"/>
    <property type="match status" value="1"/>
</dbReference>
<dbReference type="InterPro" id="IPR018148">
    <property type="entry name" value="Methylglyoxal_synth_AS"/>
</dbReference>
<dbReference type="InterPro" id="IPR004363">
    <property type="entry name" value="Methylgl_synth"/>
</dbReference>
<comment type="similarity">
    <text evidence="1 2">Belongs to the methylglyoxal synthase family.</text>
</comment>
<dbReference type="InterPro" id="IPR036914">
    <property type="entry name" value="MGS-like_dom_sf"/>
</dbReference>
<dbReference type="GO" id="GO:0008929">
    <property type="term" value="F:methylglyoxal synthase activity"/>
    <property type="evidence" value="ECO:0007669"/>
    <property type="project" value="UniProtKB-UniRule"/>
</dbReference>
<feature type="active site" description="Proton donor/acceptor" evidence="2">
    <location>
        <position position="106"/>
    </location>
</feature>
<dbReference type="Gene3D" id="3.40.50.1380">
    <property type="entry name" value="Methylglyoxal synthase-like domain"/>
    <property type="match status" value="1"/>
</dbReference>
<feature type="domain" description="MGS-like" evidence="3">
    <location>
        <begin position="41"/>
        <end position="187"/>
    </location>
</feature>
<gene>
    <name evidence="2 4" type="primary">mgsA</name>
    <name evidence="4" type="ORF">KAM382_05410</name>
</gene>
<dbReference type="AlphaFoldDB" id="A0ABD0B2Y1"/>
<keyword evidence="2" id="KW-0456">Lyase</keyword>
<sequence>MNRLRDHSYDAWGSGRRRFRLGYDPIPIILLRMTSMELIAREMAPHKRVALVAHDNMKAPLLNWVLRRKEELKLHHLYATGTTGTLLGKKAQLPITCLFSGPMGGDQQLGALIAEGKIDVMIFFWDPLNPAAHDPDVKALLRLAAVWNIPVATNEATADFIMDSPHMQQAFSVQVPDYAGYLKARTE</sequence>
<comment type="caution">
    <text evidence="4">The sequence shown here is derived from an EMBL/GenBank/DDBJ whole genome shotgun (WGS) entry which is preliminary data.</text>
</comment>
<evidence type="ECO:0000313" key="4">
    <source>
        <dbReference type="EMBL" id="GJB90480.1"/>
    </source>
</evidence>
<evidence type="ECO:0000313" key="5">
    <source>
        <dbReference type="Proteomes" id="UP000737420"/>
    </source>
</evidence>
<dbReference type="SUPFAM" id="SSF52335">
    <property type="entry name" value="Methylglyoxal synthase-like"/>
    <property type="match status" value="1"/>
</dbReference>
<protein>
    <recommendedName>
        <fullName evidence="2">Methylglyoxal synthase</fullName>
        <shortName evidence="2">MGS</shortName>
        <ecNumber evidence="2">4.2.3.3</ecNumber>
    </recommendedName>
</protein>
<dbReference type="PANTHER" id="PTHR30492">
    <property type="entry name" value="METHYLGLYOXAL SYNTHASE"/>
    <property type="match status" value="1"/>
</dbReference>
<accession>A0ABD0B2Y1</accession>
<feature type="binding site" evidence="2">
    <location>
        <begin position="80"/>
        <end position="83"/>
    </location>
    <ligand>
        <name>substrate</name>
    </ligand>
</feature>
<dbReference type="PROSITE" id="PS01335">
    <property type="entry name" value="METHYLGLYOXAL_SYNTH"/>
    <property type="match status" value="1"/>
</dbReference>
<dbReference type="HAMAP" id="MF_00549">
    <property type="entry name" value="Methylglyoxal_synth"/>
    <property type="match status" value="1"/>
</dbReference>
<comment type="function">
    <text evidence="2">Catalyzes the formation of methylglyoxal from dihydroxyacetone phosphate.</text>
</comment>
<dbReference type="EC" id="4.2.3.3" evidence="2"/>
<organism evidence="4 5">
    <name type="scientific">Aeromonas caviae</name>
    <name type="common">Aeromonas punctata</name>
    <dbReference type="NCBI Taxonomy" id="648"/>
    <lineage>
        <taxon>Bacteria</taxon>
        <taxon>Pseudomonadati</taxon>
        <taxon>Pseudomonadota</taxon>
        <taxon>Gammaproteobacteria</taxon>
        <taxon>Aeromonadales</taxon>
        <taxon>Aeromonadaceae</taxon>
        <taxon>Aeromonas</taxon>
    </lineage>
</organism>
<dbReference type="NCBIfam" id="NF003559">
    <property type="entry name" value="PRK05234.1"/>
    <property type="match status" value="1"/>
</dbReference>
<dbReference type="SMART" id="SM00851">
    <property type="entry name" value="MGS"/>
    <property type="match status" value="1"/>
</dbReference>
<dbReference type="PROSITE" id="PS51855">
    <property type="entry name" value="MGS"/>
    <property type="match status" value="1"/>
</dbReference>
<dbReference type="PANTHER" id="PTHR30492:SF0">
    <property type="entry name" value="METHYLGLYOXAL SYNTHASE"/>
    <property type="match status" value="1"/>
</dbReference>
<reference evidence="4 5" key="1">
    <citation type="submission" date="2021-07" db="EMBL/GenBank/DDBJ databases">
        <title>Draft genome sequence of carbapenem-resistant Aeromonas spp. in Japan.</title>
        <authorList>
            <person name="Maehana S."/>
            <person name="Suzuki M."/>
            <person name="Kitasato H."/>
        </authorList>
    </citation>
    <scope>NUCLEOTIDE SEQUENCE [LARGE SCALE GENOMIC DNA]</scope>
    <source>
        <strain evidence="4 5">KAM382</strain>
    </source>
</reference>
<dbReference type="GO" id="GO:0019242">
    <property type="term" value="P:methylglyoxal biosynthetic process"/>
    <property type="evidence" value="ECO:0007669"/>
    <property type="project" value="UniProtKB-UniRule"/>
</dbReference>
<name>A0ABD0B2Y1_AERCA</name>
<proteinExistence type="inferred from homology"/>
<feature type="binding site" evidence="2">
    <location>
        <position position="58"/>
    </location>
    <ligand>
        <name>substrate</name>
    </ligand>
</feature>
<dbReference type="NCBIfam" id="TIGR00160">
    <property type="entry name" value="MGSA"/>
    <property type="match status" value="1"/>
</dbReference>
<evidence type="ECO:0000256" key="1">
    <source>
        <dbReference type="ARBA" id="ARBA00006287"/>
    </source>
</evidence>
<dbReference type="InterPro" id="IPR011607">
    <property type="entry name" value="MGS-like_dom"/>
</dbReference>